<gene>
    <name evidence="1" type="ORF">RPERSI_LOCUS17682</name>
</gene>
<evidence type="ECO:0000313" key="1">
    <source>
        <dbReference type="EMBL" id="CAG8781667.1"/>
    </source>
</evidence>
<organism evidence="1 2">
    <name type="scientific">Racocetra persica</name>
    <dbReference type="NCBI Taxonomy" id="160502"/>
    <lineage>
        <taxon>Eukaryota</taxon>
        <taxon>Fungi</taxon>
        <taxon>Fungi incertae sedis</taxon>
        <taxon>Mucoromycota</taxon>
        <taxon>Glomeromycotina</taxon>
        <taxon>Glomeromycetes</taxon>
        <taxon>Diversisporales</taxon>
        <taxon>Gigasporaceae</taxon>
        <taxon>Racocetra</taxon>
    </lineage>
</organism>
<proteinExistence type="predicted"/>
<accession>A0ACA9R8F0</accession>
<reference evidence="1" key="1">
    <citation type="submission" date="2021-06" db="EMBL/GenBank/DDBJ databases">
        <authorList>
            <person name="Kallberg Y."/>
            <person name="Tangrot J."/>
            <person name="Rosling A."/>
        </authorList>
    </citation>
    <scope>NUCLEOTIDE SEQUENCE</scope>
    <source>
        <strain evidence="1">MA461A</strain>
    </source>
</reference>
<evidence type="ECO:0000313" key="2">
    <source>
        <dbReference type="Proteomes" id="UP000789920"/>
    </source>
</evidence>
<sequence length="156" mass="18682">MSETNRKKKQKNSTNVYINRIRNDPVKLTHTPMIPKSDDSESWKIHNQNMQERIEQIKIDIIWSKFYSRFYQSHYLRNSFKNKKFASEHEKNKEINKKLRETIPSSDNLNSETAEKNCLSIEEIFDKLSHSKVTINYFQEVNREDLDILINFLVGK</sequence>
<keyword evidence="2" id="KW-1185">Reference proteome</keyword>
<dbReference type="EMBL" id="CAJVQC010045650">
    <property type="protein sequence ID" value="CAG8781667.1"/>
    <property type="molecule type" value="Genomic_DNA"/>
</dbReference>
<protein>
    <submittedName>
        <fullName evidence="1">28941_t:CDS:1</fullName>
    </submittedName>
</protein>
<comment type="caution">
    <text evidence="1">The sequence shown here is derived from an EMBL/GenBank/DDBJ whole genome shotgun (WGS) entry which is preliminary data.</text>
</comment>
<dbReference type="Proteomes" id="UP000789920">
    <property type="component" value="Unassembled WGS sequence"/>
</dbReference>
<feature type="non-terminal residue" evidence="1">
    <location>
        <position position="156"/>
    </location>
</feature>
<name>A0ACA9R8F0_9GLOM</name>